<dbReference type="KEGG" id="lab:LA76x_0894"/>
<dbReference type="SUPFAM" id="SSF53187">
    <property type="entry name" value="Zn-dependent exopeptidases"/>
    <property type="match status" value="1"/>
</dbReference>
<evidence type="ECO:0000313" key="10">
    <source>
        <dbReference type="EMBL" id="ALN79055.1"/>
    </source>
</evidence>
<evidence type="ECO:0000256" key="1">
    <source>
        <dbReference type="ARBA" id="ARBA00022438"/>
    </source>
</evidence>
<name>A0A0S2F686_LYSAN</name>
<dbReference type="CDD" id="cd04821">
    <property type="entry name" value="PA_M28_1_2"/>
    <property type="match status" value="1"/>
</dbReference>
<dbReference type="PATRIC" id="fig|84531.8.peg.921"/>
<dbReference type="AlphaFoldDB" id="A0A0S2F686"/>
<protein>
    <submittedName>
        <fullName evidence="10">Peptidase M20/M25/M40 family protein</fullName>
    </submittedName>
</protein>
<evidence type="ECO:0000256" key="5">
    <source>
        <dbReference type="ARBA" id="ARBA00022801"/>
    </source>
</evidence>
<evidence type="ECO:0000256" key="4">
    <source>
        <dbReference type="ARBA" id="ARBA00022729"/>
    </source>
</evidence>
<keyword evidence="5" id="KW-0378">Hydrolase</keyword>
<keyword evidence="3" id="KW-0479">Metal-binding</keyword>
<evidence type="ECO:0000313" key="11">
    <source>
        <dbReference type="Proteomes" id="UP000060787"/>
    </source>
</evidence>
<dbReference type="Gene3D" id="3.50.30.30">
    <property type="match status" value="1"/>
</dbReference>
<evidence type="ECO:0000256" key="8">
    <source>
        <dbReference type="SAM" id="SignalP"/>
    </source>
</evidence>
<dbReference type="RefSeq" id="WP_057916739.1">
    <property type="nucleotide sequence ID" value="NZ_CP011129.1"/>
</dbReference>
<keyword evidence="1" id="KW-0031">Aminopeptidase</keyword>
<keyword evidence="6" id="KW-0862">Zinc</keyword>
<dbReference type="eggNOG" id="COG2234">
    <property type="taxonomic scope" value="Bacteria"/>
</dbReference>
<evidence type="ECO:0000256" key="6">
    <source>
        <dbReference type="ARBA" id="ARBA00022833"/>
    </source>
</evidence>
<sequence length="562" mass="60718">MKLLTATPLAVLCAAALSLPAIAAKPAKPPKAPTFDAKRLSEEVKVLSSDEFEGRGPATAGETKTIDYVVAQLKAAGVQPGGDLQGNKRLWTQAVPLLRSDIEGTPKLSVTVKKKARALTQGNEIAVRAALDGSKAVAIKNAPLVFAGYGVTAPERDWDDFKNVDLKGKIAVVLINDPDFETGDGDFGGKAMTYYGRWTYKFEEAARRGAVGLLIVHETAPASYGWATVKNSNTNTMFDVVRDAPGSAHPTMEGWIQRDLAVSLFKSAGLDFDKLKKQAQTREFKPIVLKGVTLSANYAVKSEVITSQNIVGRVDGSKKPDETVIYSAHWDHLGVGAPDAKGDTIYNGAVDNATGTAALIELGRAFAKGKKPQRSVVFLAVTAEEKGLLGSEYYSSKPLYPLAKTVAVINMDAFDPGGAARDFTTSGSAKQELLDELIATGQRWNLNYVTDPKPEAGHFFRSDHFPFAKRGVPAISFGSGEDKIEGGTASGKAAEEAYTRDRYHQPADEWEASWTFGGIARDLQILYTLGNDLANSRRWPNWSEDSEFRAQRDETADQRPAK</sequence>
<dbReference type="EMBL" id="CP011129">
    <property type="protein sequence ID" value="ALN79055.1"/>
    <property type="molecule type" value="Genomic_DNA"/>
</dbReference>
<evidence type="ECO:0000259" key="9">
    <source>
        <dbReference type="Pfam" id="PF04389"/>
    </source>
</evidence>
<gene>
    <name evidence="10" type="ORF">LA76x_0894</name>
</gene>
<organism evidence="10 11">
    <name type="scientific">Lysobacter antibioticus</name>
    <dbReference type="NCBI Taxonomy" id="84531"/>
    <lineage>
        <taxon>Bacteria</taxon>
        <taxon>Pseudomonadati</taxon>
        <taxon>Pseudomonadota</taxon>
        <taxon>Gammaproteobacteria</taxon>
        <taxon>Lysobacterales</taxon>
        <taxon>Lysobacteraceae</taxon>
        <taxon>Lysobacter</taxon>
    </lineage>
</organism>
<feature type="region of interest" description="Disordered" evidence="7">
    <location>
        <begin position="537"/>
        <end position="562"/>
    </location>
</feature>
<accession>A0A0S2F686</accession>
<dbReference type="PANTHER" id="PTHR12147:SF56">
    <property type="entry name" value="AMINOPEPTIDASE YDR415C-RELATED"/>
    <property type="match status" value="1"/>
</dbReference>
<dbReference type="GO" id="GO:0008235">
    <property type="term" value="F:metalloexopeptidase activity"/>
    <property type="evidence" value="ECO:0007669"/>
    <property type="project" value="InterPro"/>
</dbReference>
<feature type="compositionally biased region" description="Basic and acidic residues" evidence="7">
    <location>
        <begin position="546"/>
        <end position="562"/>
    </location>
</feature>
<dbReference type="GO" id="GO:0004177">
    <property type="term" value="F:aminopeptidase activity"/>
    <property type="evidence" value="ECO:0007669"/>
    <property type="project" value="UniProtKB-KW"/>
</dbReference>
<dbReference type="GO" id="GO:0006508">
    <property type="term" value="P:proteolysis"/>
    <property type="evidence" value="ECO:0007669"/>
    <property type="project" value="UniProtKB-KW"/>
</dbReference>
<dbReference type="Proteomes" id="UP000060787">
    <property type="component" value="Chromosome"/>
</dbReference>
<dbReference type="PANTHER" id="PTHR12147">
    <property type="entry name" value="METALLOPEPTIDASE M28 FAMILY MEMBER"/>
    <property type="match status" value="1"/>
</dbReference>
<dbReference type="InterPro" id="IPR007484">
    <property type="entry name" value="Peptidase_M28"/>
</dbReference>
<feature type="signal peptide" evidence="8">
    <location>
        <begin position="1"/>
        <end position="23"/>
    </location>
</feature>
<reference evidence="10 11" key="1">
    <citation type="journal article" date="2015" name="BMC Genomics">
        <title>Comparative genomics and metabolic profiling of the genus Lysobacter.</title>
        <authorList>
            <person name="de Bruijn I."/>
            <person name="Cheng X."/>
            <person name="de Jager V."/>
            <person name="Exposito R.G."/>
            <person name="Watrous J."/>
            <person name="Patel N."/>
            <person name="Postma J."/>
            <person name="Dorrestein P.C."/>
            <person name="Kobayashi D."/>
            <person name="Raaijmakers J.M."/>
        </authorList>
    </citation>
    <scope>NUCLEOTIDE SEQUENCE [LARGE SCALE GENOMIC DNA]</scope>
    <source>
        <strain evidence="10 11">76</strain>
    </source>
</reference>
<dbReference type="CDD" id="cd05660">
    <property type="entry name" value="M28_like_PA"/>
    <property type="match status" value="1"/>
</dbReference>
<feature type="chain" id="PRO_5006596985" evidence="8">
    <location>
        <begin position="24"/>
        <end position="562"/>
    </location>
</feature>
<evidence type="ECO:0000256" key="7">
    <source>
        <dbReference type="SAM" id="MobiDB-lite"/>
    </source>
</evidence>
<feature type="domain" description="Peptidase M28" evidence="9">
    <location>
        <begin position="309"/>
        <end position="513"/>
    </location>
</feature>
<dbReference type="GO" id="GO:0046872">
    <property type="term" value="F:metal ion binding"/>
    <property type="evidence" value="ECO:0007669"/>
    <property type="project" value="UniProtKB-KW"/>
</dbReference>
<dbReference type="STRING" id="84531.LA76x_0894"/>
<evidence type="ECO:0000256" key="2">
    <source>
        <dbReference type="ARBA" id="ARBA00022670"/>
    </source>
</evidence>
<proteinExistence type="predicted"/>
<dbReference type="FunFam" id="3.40.630.10:FF:000088">
    <property type="entry name" value="Peptidase M20"/>
    <property type="match status" value="1"/>
</dbReference>
<dbReference type="SUPFAM" id="SSF52025">
    <property type="entry name" value="PA domain"/>
    <property type="match status" value="1"/>
</dbReference>
<dbReference type="Pfam" id="PF04389">
    <property type="entry name" value="Peptidase_M28"/>
    <property type="match status" value="1"/>
</dbReference>
<keyword evidence="2" id="KW-0645">Protease</keyword>
<dbReference type="InterPro" id="IPR045175">
    <property type="entry name" value="M28_fam"/>
</dbReference>
<keyword evidence="11" id="KW-1185">Reference proteome</keyword>
<dbReference type="InterPro" id="IPR046450">
    <property type="entry name" value="PA_dom_sf"/>
</dbReference>
<evidence type="ECO:0000256" key="3">
    <source>
        <dbReference type="ARBA" id="ARBA00022723"/>
    </source>
</evidence>
<keyword evidence="4 8" id="KW-0732">Signal</keyword>
<dbReference type="Gene3D" id="3.40.630.10">
    <property type="entry name" value="Zn peptidases"/>
    <property type="match status" value="1"/>
</dbReference>